<feature type="transmembrane region" description="Helical" evidence="2">
    <location>
        <begin position="28"/>
        <end position="52"/>
    </location>
</feature>
<keyword evidence="2" id="KW-1133">Transmembrane helix</keyword>
<feature type="transmembrane region" description="Helical" evidence="2">
    <location>
        <begin position="141"/>
        <end position="160"/>
    </location>
</feature>
<reference evidence="4" key="2">
    <citation type="submission" date="2021-04" db="EMBL/GenBank/DDBJ databases">
        <authorList>
            <person name="Gilroy R."/>
        </authorList>
    </citation>
    <scope>NUCLEOTIDE SEQUENCE</scope>
    <source>
        <strain evidence="4">ChiGjej1B1-13045</strain>
    </source>
</reference>
<dbReference type="InterPro" id="IPR038765">
    <property type="entry name" value="Papain-like_cys_pep_sf"/>
</dbReference>
<dbReference type="Pfam" id="PF01841">
    <property type="entry name" value="Transglut_core"/>
    <property type="match status" value="1"/>
</dbReference>
<dbReference type="Gene3D" id="3.10.620.30">
    <property type="match status" value="1"/>
</dbReference>
<evidence type="ECO:0000256" key="1">
    <source>
        <dbReference type="SAM" id="MobiDB-lite"/>
    </source>
</evidence>
<feature type="transmembrane region" description="Helical" evidence="2">
    <location>
        <begin position="58"/>
        <end position="75"/>
    </location>
</feature>
<dbReference type="PANTHER" id="PTHR42736:SF1">
    <property type="entry name" value="PROTEIN-GLUTAMINE GAMMA-GLUTAMYLTRANSFERASE"/>
    <property type="match status" value="1"/>
</dbReference>
<dbReference type="AlphaFoldDB" id="A0A9D2IJS4"/>
<evidence type="ECO:0000259" key="3">
    <source>
        <dbReference type="SMART" id="SM00460"/>
    </source>
</evidence>
<evidence type="ECO:0000256" key="2">
    <source>
        <dbReference type="SAM" id="Phobius"/>
    </source>
</evidence>
<feature type="transmembrane region" description="Helical" evidence="2">
    <location>
        <begin position="116"/>
        <end position="134"/>
    </location>
</feature>
<dbReference type="PANTHER" id="PTHR42736">
    <property type="entry name" value="PROTEIN-GLUTAMINE GAMMA-GLUTAMYLTRANSFERASE"/>
    <property type="match status" value="1"/>
</dbReference>
<feature type="region of interest" description="Disordered" evidence="1">
    <location>
        <begin position="485"/>
        <end position="519"/>
    </location>
</feature>
<dbReference type="InterPro" id="IPR052901">
    <property type="entry name" value="Bact_TGase-like"/>
</dbReference>
<feature type="region of interest" description="Disordered" evidence="1">
    <location>
        <begin position="251"/>
        <end position="296"/>
    </location>
</feature>
<dbReference type="EMBL" id="DXCD01000091">
    <property type="protein sequence ID" value="HIZ12975.1"/>
    <property type="molecule type" value="Genomic_DNA"/>
</dbReference>
<feature type="compositionally biased region" description="Acidic residues" evidence="1">
    <location>
        <begin position="251"/>
        <end position="268"/>
    </location>
</feature>
<feature type="transmembrane region" description="Helical" evidence="2">
    <location>
        <begin position="533"/>
        <end position="554"/>
    </location>
</feature>
<keyword evidence="2" id="KW-0812">Transmembrane</keyword>
<name>A0A9D2IJS4_9FIRM</name>
<feature type="transmembrane region" description="Helical" evidence="2">
    <location>
        <begin position="194"/>
        <end position="215"/>
    </location>
</feature>
<proteinExistence type="predicted"/>
<comment type="caution">
    <text evidence="4">The sequence shown here is derived from an EMBL/GenBank/DDBJ whole genome shotgun (WGS) entry which is preliminary data.</text>
</comment>
<dbReference type="SMART" id="SM00460">
    <property type="entry name" value="TGc"/>
    <property type="match status" value="1"/>
</dbReference>
<keyword evidence="2" id="KW-0472">Membrane</keyword>
<reference evidence="4" key="1">
    <citation type="journal article" date="2021" name="PeerJ">
        <title>Extensive microbial diversity within the chicken gut microbiome revealed by metagenomics and culture.</title>
        <authorList>
            <person name="Gilroy R."/>
            <person name="Ravi A."/>
            <person name="Getino M."/>
            <person name="Pursley I."/>
            <person name="Horton D.L."/>
            <person name="Alikhan N.F."/>
            <person name="Baker D."/>
            <person name="Gharbi K."/>
            <person name="Hall N."/>
            <person name="Watson M."/>
            <person name="Adriaenssens E.M."/>
            <person name="Foster-Nyarko E."/>
            <person name="Jarju S."/>
            <person name="Secka A."/>
            <person name="Antonio M."/>
            <person name="Oren A."/>
            <person name="Chaudhuri R.R."/>
            <person name="La Ragione R."/>
            <person name="Hildebrand F."/>
            <person name="Pallen M.J."/>
        </authorList>
    </citation>
    <scope>NUCLEOTIDE SEQUENCE</scope>
    <source>
        <strain evidence="4">ChiGjej1B1-13045</strain>
    </source>
</reference>
<feature type="domain" description="Transglutaminase-like" evidence="3">
    <location>
        <begin position="415"/>
        <end position="491"/>
    </location>
</feature>
<feature type="compositionally biased region" description="Basic and acidic residues" evidence="1">
    <location>
        <begin position="485"/>
        <end position="499"/>
    </location>
</feature>
<organism evidence="4 5">
    <name type="scientific">Candidatus Mediterraneibacter stercorigallinarum</name>
    <dbReference type="NCBI Taxonomy" id="2838686"/>
    <lineage>
        <taxon>Bacteria</taxon>
        <taxon>Bacillati</taxon>
        <taxon>Bacillota</taxon>
        <taxon>Clostridia</taxon>
        <taxon>Lachnospirales</taxon>
        <taxon>Lachnospiraceae</taxon>
        <taxon>Mediterraneibacter</taxon>
    </lineage>
</organism>
<dbReference type="Proteomes" id="UP000824017">
    <property type="component" value="Unassembled WGS sequence"/>
</dbReference>
<dbReference type="InterPro" id="IPR002931">
    <property type="entry name" value="Transglutaminase-like"/>
</dbReference>
<feature type="compositionally biased region" description="Acidic residues" evidence="1">
    <location>
        <begin position="500"/>
        <end position="511"/>
    </location>
</feature>
<protein>
    <submittedName>
        <fullName evidence="4">Transglutaminase-like domain-containing protein</fullName>
    </submittedName>
</protein>
<evidence type="ECO:0000313" key="5">
    <source>
        <dbReference type="Proteomes" id="UP000824017"/>
    </source>
</evidence>
<feature type="transmembrane region" description="Helical" evidence="2">
    <location>
        <begin position="166"/>
        <end position="182"/>
    </location>
</feature>
<gene>
    <name evidence="4" type="ORF">H9817_03470</name>
</gene>
<sequence>MDRKGSGIKIYRESRRGNTGRKDRLSEVFLFSIAVSCLAAAWMNAFLSVFTLEADRRWLYGSLVILTFGLTFLICRAGSWTVFPAFLAAGIFLWSSREAVESLFVQSYDRDPALSGASAAVLAVPVLALWIFVIRSGRGKTAAGAAAAAPFIVSACAGYFPPYGDSWMLLFAGVMYFASGALGKMPVLKKMAALAVAAGSFALLAGISAFAGRYLDAGREVDGSFYQVTRETIRTDLIGGIERMVRGAEEEDIQEMEADASSEADETAGENTVAPEGEEAPGAEIFGDTPAASEGSMDHLKEISSYQPDPGAHSSIVVVTERPTDTVYVHSRTGITYTGGSWERGEYPGAVLADETEYIAYPSDLDRLEEMCRYWDRSSVQAVGRKIDEVFSAMAVYDTNPGSTPADKDFAEYFLFDNHKGFCVHFATTAALLYRMCGYPSVYIEGYAVPASAFEQMENGSYQARIDGSMGHAWCRVYDEREGWENREHTPANPDRTEEMPEGEEQAEEQAEGQTENLAEADRPGAADFGMEAAAAAVFLMLFLAGIFLLQAAVRRKRRRDEMAYTAEENGIPAMYDMIIKTAETASAGRCRKDSGDSNGRRFMWRSAGRSVRGVTDDLGEERLEALKAIYTQISKEEWDWFYERVMQSLFYETDPGREEWKRACRLCRRFSEAAGAQMGMEKRLLCRYVYCINVFPRIEEKRERKGE</sequence>
<dbReference type="SUPFAM" id="SSF54001">
    <property type="entry name" value="Cysteine proteinases"/>
    <property type="match status" value="1"/>
</dbReference>
<evidence type="ECO:0000313" key="4">
    <source>
        <dbReference type="EMBL" id="HIZ12975.1"/>
    </source>
</evidence>
<accession>A0A9D2IJS4</accession>